<dbReference type="EMBL" id="CP117880">
    <property type="protein sequence ID" value="WDF70055.1"/>
    <property type="molecule type" value="Genomic_DNA"/>
</dbReference>
<comment type="similarity">
    <text evidence="2">Belongs to the SusD family.</text>
</comment>
<gene>
    <name evidence="8" type="ORF">PQ465_06665</name>
</gene>
<evidence type="ECO:0000313" key="9">
    <source>
        <dbReference type="Proteomes" id="UP001221558"/>
    </source>
</evidence>
<evidence type="ECO:0000259" key="7">
    <source>
        <dbReference type="Pfam" id="PF14322"/>
    </source>
</evidence>
<dbReference type="Pfam" id="PF14322">
    <property type="entry name" value="SusD-like_3"/>
    <property type="match status" value="1"/>
</dbReference>
<dbReference type="InterPro" id="IPR011990">
    <property type="entry name" value="TPR-like_helical_dom_sf"/>
</dbReference>
<sequence>MFSKINIVAFMLVVLFSGCDKFLDKQPENMVSVDVLFSDLEGTKAALTGIYTSMFETNYYNGARMLYPEITAGNVANISTNRANYLDVYSFTVEAQNSSMNNLYAQLYTSLYSLNNIILNTPKLSDASAREQNELLAQAYGLRALHHFDLVQLFAQPYTYTPNAAHLGIVLATTPIYVSNANISRSTVAQVYAQIEEDLQRAREHFELSQSIFLGSRSQYMNRSAVIALQARVALQKGDWNQAATYSNEVINGDFRLYTNQQYTDAWKNAGGSETILEVAAPSSFAGESLGNFYVPGSSMYQFGVSQDLLRLYSDNDIRKSGAVLKYPTYGTAATSVKIIRLTEMYLIRAEAFAENGEIEKALVDLNTIRSRGDFYASAFTTTSQTALVSEILKERRRELAFEGFYFFDLMRRGLSVERSDCEGLNCNLSYPSDKFVLPLPQQSVNANAKLIQNPGY</sequence>
<feature type="domain" description="SusD-like N-terminal" evidence="7">
    <location>
        <begin position="21"/>
        <end position="235"/>
    </location>
</feature>
<keyword evidence="5" id="KW-0998">Cell outer membrane</keyword>
<keyword evidence="9" id="KW-1185">Reference proteome</keyword>
<proteinExistence type="inferred from homology"/>
<keyword evidence="3" id="KW-0732">Signal</keyword>
<dbReference type="Gene3D" id="1.25.40.390">
    <property type="match status" value="1"/>
</dbReference>
<dbReference type="Proteomes" id="UP001221558">
    <property type="component" value="Chromosome"/>
</dbReference>
<reference evidence="8 9" key="1">
    <citation type="submission" date="2023-02" db="EMBL/GenBank/DDBJ databases">
        <title>Genome sequence of Sphingobacterium sp. KACC 22765.</title>
        <authorList>
            <person name="Kim S."/>
            <person name="Heo J."/>
            <person name="Kwon S.-W."/>
        </authorList>
    </citation>
    <scope>NUCLEOTIDE SEQUENCE [LARGE SCALE GENOMIC DNA]</scope>
    <source>
        <strain evidence="8 9">KACC 22765</strain>
    </source>
</reference>
<dbReference type="PROSITE" id="PS51257">
    <property type="entry name" value="PROKAR_LIPOPROTEIN"/>
    <property type="match status" value="1"/>
</dbReference>
<dbReference type="CDD" id="cd08977">
    <property type="entry name" value="SusD"/>
    <property type="match status" value="1"/>
</dbReference>
<dbReference type="InterPro" id="IPR012944">
    <property type="entry name" value="SusD_RagB_dom"/>
</dbReference>
<evidence type="ECO:0000256" key="4">
    <source>
        <dbReference type="ARBA" id="ARBA00023136"/>
    </source>
</evidence>
<dbReference type="Gene3D" id="2.20.20.130">
    <property type="match status" value="1"/>
</dbReference>
<accession>A0ABY7WKM0</accession>
<dbReference type="InterPro" id="IPR033985">
    <property type="entry name" value="SusD-like_N"/>
</dbReference>
<evidence type="ECO:0000313" key="8">
    <source>
        <dbReference type="EMBL" id="WDF70055.1"/>
    </source>
</evidence>
<comment type="subcellular location">
    <subcellularLocation>
        <location evidence="1">Cell outer membrane</location>
    </subcellularLocation>
</comment>
<protein>
    <submittedName>
        <fullName evidence="8">RagB/SusD family nutrient uptake outer membrane protein</fullName>
    </submittedName>
</protein>
<dbReference type="Pfam" id="PF07980">
    <property type="entry name" value="SusD_RagB"/>
    <property type="match status" value="1"/>
</dbReference>
<feature type="domain" description="RagB/SusD" evidence="6">
    <location>
        <begin position="324"/>
        <end position="457"/>
    </location>
</feature>
<evidence type="ECO:0000256" key="3">
    <source>
        <dbReference type="ARBA" id="ARBA00022729"/>
    </source>
</evidence>
<evidence type="ECO:0000256" key="1">
    <source>
        <dbReference type="ARBA" id="ARBA00004442"/>
    </source>
</evidence>
<name>A0ABY7WKM0_9SPHI</name>
<evidence type="ECO:0000256" key="5">
    <source>
        <dbReference type="ARBA" id="ARBA00023237"/>
    </source>
</evidence>
<evidence type="ECO:0000259" key="6">
    <source>
        <dbReference type="Pfam" id="PF07980"/>
    </source>
</evidence>
<dbReference type="RefSeq" id="WP_274268762.1">
    <property type="nucleotide sequence ID" value="NZ_CP117880.1"/>
</dbReference>
<keyword evidence="4" id="KW-0472">Membrane</keyword>
<evidence type="ECO:0000256" key="2">
    <source>
        <dbReference type="ARBA" id="ARBA00006275"/>
    </source>
</evidence>
<organism evidence="8 9">
    <name type="scientific">Sphingobacterium oryzagri</name>
    <dbReference type="NCBI Taxonomy" id="3025669"/>
    <lineage>
        <taxon>Bacteria</taxon>
        <taxon>Pseudomonadati</taxon>
        <taxon>Bacteroidota</taxon>
        <taxon>Sphingobacteriia</taxon>
        <taxon>Sphingobacteriales</taxon>
        <taxon>Sphingobacteriaceae</taxon>
        <taxon>Sphingobacterium</taxon>
    </lineage>
</organism>
<dbReference type="SUPFAM" id="SSF48452">
    <property type="entry name" value="TPR-like"/>
    <property type="match status" value="1"/>
</dbReference>
<dbReference type="Gene3D" id="1.25.40.900">
    <property type="match status" value="1"/>
</dbReference>